<dbReference type="InterPro" id="IPR035093">
    <property type="entry name" value="RelE/ParE_toxin_dom_sf"/>
</dbReference>
<dbReference type="Proteomes" id="UP000199662">
    <property type="component" value="Unassembled WGS sequence"/>
</dbReference>
<evidence type="ECO:0000256" key="1">
    <source>
        <dbReference type="ARBA" id="ARBA00022649"/>
    </source>
</evidence>
<keyword evidence="3" id="KW-1185">Reference proteome</keyword>
<dbReference type="Gene3D" id="3.30.2310.20">
    <property type="entry name" value="RelE-like"/>
    <property type="match status" value="1"/>
</dbReference>
<accession>A0A1H7AW69</accession>
<evidence type="ECO:0000313" key="3">
    <source>
        <dbReference type="Proteomes" id="UP000199662"/>
    </source>
</evidence>
<protein>
    <submittedName>
        <fullName evidence="2">Toxin ParE1/3/4</fullName>
    </submittedName>
</protein>
<name>A0A1H7AW69_9FIRM</name>
<sequence length="103" mass="11968">MKYVLIRTDKADDQLSDIIHYIAVDSGDVNIALAYLDKIEAAVMQLADFPYKGVQPRYSILRRQGYRILIVERHLIFYKVNEAEKTVCVYAIVDGRREYRGLI</sequence>
<dbReference type="EMBL" id="FNZK01000013">
    <property type="protein sequence ID" value="SEJ66352.1"/>
    <property type="molecule type" value="Genomic_DNA"/>
</dbReference>
<gene>
    <name evidence="2" type="ORF">SAMN05660742_11322</name>
</gene>
<dbReference type="RefSeq" id="WP_091832426.1">
    <property type="nucleotide sequence ID" value="NZ_FNZK01000013.1"/>
</dbReference>
<dbReference type="Pfam" id="PF05016">
    <property type="entry name" value="ParE_toxin"/>
    <property type="match status" value="1"/>
</dbReference>
<dbReference type="AlphaFoldDB" id="A0A1H7AW69"/>
<dbReference type="STRING" id="84035.SAMN05660742_11322"/>
<reference evidence="2 3" key="1">
    <citation type="submission" date="2016-10" db="EMBL/GenBank/DDBJ databases">
        <authorList>
            <person name="de Groot N.N."/>
        </authorList>
    </citation>
    <scope>NUCLEOTIDE SEQUENCE [LARGE SCALE GENOMIC DNA]</scope>
    <source>
        <strain evidence="2 3">DSM 2179</strain>
    </source>
</reference>
<keyword evidence="1" id="KW-1277">Toxin-antitoxin system</keyword>
<proteinExistence type="predicted"/>
<organism evidence="2 3">
    <name type="scientific">Propionispira arboris</name>
    <dbReference type="NCBI Taxonomy" id="84035"/>
    <lineage>
        <taxon>Bacteria</taxon>
        <taxon>Bacillati</taxon>
        <taxon>Bacillota</taxon>
        <taxon>Negativicutes</taxon>
        <taxon>Selenomonadales</taxon>
        <taxon>Selenomonadaceae</taxon>
        <taxon>Propionispira</taxon>
    </lineage>
</organism>
<dbReference type="InterPro" id="IPR007712">
    <property type="entry name" value="RelE/ParE_toxin"/>
</dbReference>
<evidence type="ECO:0000313" key="2">
    <source>
        <dbReference type="EMBL" id="SEJ66352.1"/>
    </source>
</evidence>